<dbReference type="RefSeq" id="WP_185252749.1">
    <property type="nucleotide sequence ID" value="NZ_JACKXE010000001.1"/>
</dbReference>
<comment type="caution">
    <text evidence="1">The sequence shown here is derived from an EMBL/GenBank/DDBJ whole genome shotgun (WGS) entry which is preliminary data.</text>
</comment>
<dbReference type="EMBL" id="JACKXE010000001">
    <property type="protein sequence ID" value="MBB6627608.1"/>
    <property type="molecule type" value="Genomic_DNA"/>
</dbReference>
<gene>
    <name evidence="1" type="ORF">H5V45_09760</name>
</gene>
<name>A0A7X0RID1_9ACTN</name>
<sequence length="146" mass="15835">MTLQIQPKIRLDERTRAGLVNILDLVLPGTAQLPSGRAVEAHREMLDLVLQADPGLEASVRSAGEQAAAVETCTLDDLETWVGDDAERVIFALHAAYYMTREPREALGYPGQGRHPIAQATPDQIASDQLVAPVVERGPVYVPTPD</sequence>
<keyword evidence="2" id="KW-1185">Reference proteome</keyword>
<accession>A0A7X0RID1</accession>
<reference evidence="1 2" key="1">
    <citation type="submission" date="2020-08" db="EMBL/GenBank/DDBJ databases">
        <authorList>
            <person name="Seo M.-J."/>
        </authorList>
    </citation>
    <scope>NUCLEOTIDE SEQUENCE [LARGE SCALE GENOMIC DNA]</scope>
    <source>
        <strain evidence="1 2">KIGAM211</strain>
    </source>
</reference>
<dbReference type="AlphaFoldDB" id="A0A7X0RID1"/>
<evidence type="ECO:0000313" key="2">
    <source>
        <dbReference type="Proteomes" id="UP000523955"/>
    </source>
</evidence>
<evidence type="ECO:0008006" key="3">
    <source>
        <dbReference type="Google" id="ProtNLM"/>
    </source>
</evidence>
<proteinExistence type="predicted"/>
<dbReference type="Proteomes" id="UP000523955">
    <property type="component" value="Unassembled WGS sequence"/>
</dbReference>
<organism evidence="1 2">
    <name type="scientific">Nocardioides luti</name>
    <dbReference type="NCBI Taxonomy" id="2761101"/>
    <lineage>
        <taxon>Bacteria</taxon>
        <taxon>Bacillati</taxon>
        <taxon>Actinomycetota</taxon>
        <taxon>Actinomycetes</taxon>
        <taxon>Propionibacteriales</taxon>
        <taxon>Nocardioidaceae</taxon>
        <taxon>Nocardioides</taxon>
    </lineage>
</organism>
<evidence type="ECO:0000313" key="1">
    <source>
        <dbReference type="EMBL" id="MBB6627608.1"/>
    </source>
</evidence>
<protein>
    <recommendedName>
        <fullName evidence="3">Gluconate 2-dehydrogenase subunit 3 family protein</fullName>
    </recommendedName>
</protein>